<name>A0AAV8EKN2_9POAL</name>
<feature type="region of interest" description="Disordered" evidence="10">
    <location>
        <begin position="53"/>
        <end position="81"/>
    </location>
</feature>
<evidence type="ECO:0000256" key="6">
    <source>
        <dbReference type="ARBA" id="ARBA00023015"/>
    </source>
</evidence>
<keyword evidence="8" id="KW-0539">Nucleus</keyword>
<accession>A0AAV8EKN2</accession>
<dbReference type="InterPro" id="IPR013087">
    <property type="entry name" value="Znf_C2H2_type"/>
</dbReference>
<dbReference type="PANTHER" id="PTHR26374">
    <property type="entry name" value="ZINC FINGER PROTEIN ZAT5"/>
    <property type="match status" value="1"/>
</dbReference>
<evidence type="ECO:0000256" key="7">
    <source>
        <dbReference type="ARBA" id="ARBA00023163"/>
    </source>
</evidence>
<dbReference type="EMBL" id="JAMFTS010000001">
    <property type="protein sequence ID" value="KAJ4807621.1"/>
    <property type="molecule type" value="Genomic_DNA"/>
</dbReference>
<feature type="domain" description="C2H2-type" evidence="11">
    <location>
        <begin position="40"/>
        <end position="67"/>
    </location>
</feature>
<dbReference type="EMBL" id="JAMFTS010000003">
    <property type="protein sequence ID" value="KAJ4772218.1"/>
    <property type="molecule type" value="Genomic_DNA"/>
</dbReference>
<dbReference type="Proteomes" id="UP001140206">
    <property type="component" value="Chromosome 1"/>
</dbReference>
<dbReference type="PROSITE" id="PS00028">
    <property type="entry name" value="ZINC_FINGER_C2H2_1"/>
    <property type="match status" value="2"/>
</dbReference>
<proteinExistence type="predicted"/>
<evidence type="ECO:0000313" key="15">
    <source>
        <dbReference type="Proteomes" id="UP001140206"/>
    </source>
</evidence>
<dbReference type="InterPro" id="IPR036236">
    <property type="entry name" value="Znf_C2H2_sf"/>
</dbReference>
<evidence type="ECO:0000256" key="2">
    <source>
        <dbReference type="ARBA" id="ARBA00022723"/>
    </source>
</evidence>
<dbReference type="PROSITE" id="PS50157">
    <property type="entry name" value="ZINC_FINGER_C2H2_2"/>
    <property type="match status" value="2"/>
</dbReference>
<dbReference type="PANTHER" id="PTHR26374:SF456">
    <property type="entry name" value="ZINC FINGER PROTEIN ZAT5-LIKE"/>
    <property type="match status" value="1"/>
</dbReference>
<dbReference type="AlphaFoldDB" id="A0AAV8EKN2"/>
<feature type="domain" description="C2H2-type" evidence="11">
    <location>
        <begin position="85"/>
        <end position="112"/>
    </location>
</feature>
<dbReference type="GO" id="GO:0008270">
    <property type="term" value="F:zinc ion binding"/>
    <property type="evidence" value="ECO:0007669"/>
    <property type="project" value="UniProtKB-KW"/>
</dbReference>
<evidence type="ECO:0000256" key="9">
    <source>
        <dbReference type="PROSITE-ProRule" id="PRU00042"/>
    </source>
</evidence>
<keyword evidence="15" id="KW-1185">Reference proteome</keyword>
<gene>
    <name evidence="14" type="ORF">LUZ62_020187</name>
    <name evidence="12" type="ORF">LUZ62_056475</name>
    <name evidence="13" type="ORF">LUZ62_064101</name>
</gene>
<evidence type="ECO:0000259" key="11">
    <source>
        <dbReference type="PROSITE" id="PS50157"/>
    </source>
</evidence>
<evidence type="ECO:0000313" key="13">
    <source>
        <dbReference type="EMBL" id="KAJ4779844.1"/>
    </source>
</evidence>
<reference evidence="13" key="1">
    <citation type="submission" date="2022-08" db="EMBL/GenBank/DDBJ databases">
        <authorList>
            <person name="Marques A."/>
        </authorList>
    </citation>
    <scope>NUCLEOTIDE SEQUENCE</scope>
    <source>
        <strain evidence="13">RhyPub2mFocal</strain>
        <tissue evidence="13">Leaves</tissue>
    </source>
</reference>
<keyword evidence="6" id="KW-0805">Transcription regulation</keyword>
<dbReference type="Pfam" id="PF13912">
    <property type="entry name" value="zf-C2H2_6"/>
    <property type="match status" value="2"/>
</dbReference>
<dbReference type="SMART" id="SM00355">
    <property type="entry name" value="ZnF_C2H2"/>
    <property type="match status" value="2"/>
</dbReference>
<evidence type="ECO:0000256" key="1">
    <source>
        <dbReference type="ARBA" id="ARBA00004123"/>
    </source>
</evidence>
<evidence type="ECO:0000256" key="4">
    <source>
        <dbReference type="ARBA" id="ARBA00022771"/>
    </source>
</evidence>
<keyword evidence="4 9" id="KW-0863">Zinc-finger</keyword>
<evidence type="ECO:0000256" key="3">
    <source>
        <dbReference type="ARBA" id="ARBA00022737"/>
    </source>
</evidence>
<dbReference type="Proteomes" id="UP001140206">
    <property type="component" value="Chromosome 3"/>
</dbReference>
<dbReference type="EMBL" id="JAMFTS010000003">
    <property type="protein sequence ID" value="KAJ4779844.1"/>
    <property type="molecule type" value="Genomic_DNA"/>
</dbReference>
<comment type="caution">
    <text evidence="13">The sequence shown here is derived from an EMBL/GenBank/DDBJ whole genome shotgun (WGS) entry which is preliminary data.</text>
</comment>
<protein>
    <submittedName>
        <fullName evidence="12">C2H2-like zinc finger protein</fullName>
    </submittedName>
</protein>
<dbReference type="GO" id="GO:0005634">
    <property type="term" value="C:nucleus"/>
    <property type="evidence" value="ECO:0007669"/>
    <property type="project" value="UniProtKB-SubCell"/>
</dbReference>
<keyword evidence="3" id="KW-0677">Repeat</keyword>
<evidence type="ECO:0000256" key="5">
    <source>
        <dbReference type="ARBA" id="ARBA00022833"/>
    </source>
</evidence>
<evidence type="ECO:0000313" key="12">
    <source>
        <dbReference type="EMBL" id="KAJ4772218.1"/>
    </source>
</evidence>
<evidence type="ECO:0000256" key="10">
    <source>
        <dbReference type="SAM" id="MobiDB-lite"/>
    </source>
</evidence>
<keyword evidence="5" id="KW-0862">Zinc</keyword>
<comment type="subcellular location">
    <subcellularLocation>
        <location evidence="1">Nucleus</location>
    </subcellularLocation>
</comment>
<sequence length="165" mass="18625">MTSSMMKNHIIQQADDEPTDNFHMAKTLMLPSRSNNRRMFECKTCNRQFPSFQALGGHRASHKKSRHTESEETQVPPETTKPRVHECAICGLEFSLGQALGGHMRRHRANGEGGNVVSKRVMSGLDLDLNLAPPEEDADCHEGIDLELHLDLALAEKVRFVEWLH</sequence>
<organism evidence="13 15">
    <name type="scientific">Rhynchospora pubera</name>
    <dbReference type="NCBI Taxonomy" id="906938"/>
    <lineage>
        <taxon>Eukaryota</taxon>
        <taxon>Viridiplantae</taxon>
        <taxon>Streptophyta</taxon>
        <taxon>Embryophyta</taxon>
        <taxon>Tracheophyta</taxon>
        <taxon>Spermatophyta</taxon>
        <taxon>Magnoliopsida</taxon>
        <taxon>Liliopsida</taxon>
        <taxon>Poales</taxon>
        <taxon>Cyperaceae</taxon>
        <taxon>Cyperoideae</taxon>
        <taxon>Rhynchosporeae</taxon>
        <taxon>Rhynchospora</taxon>
    </lineage>
</organism>
<evidence type="ECO:0000256" key="8">
    <source>
        <dbReference type="ARBA" id="ARBA00023242"/>
    </source>
</evidence>
<keyword evidence="7" id="KW-0804">Transcription</keyword>
<evidence type="ECO:0000313" key="14">
    <source>
        <dbReference type="EMBL" id="KAJ4807621.1"/>
    </source>
</evidence>
<dbReference type="Gene3D" id="3.30.160.60">
    <property type="entry name" value="Classic Zinc Finger"/>
    <property type="match status" value="1"/>
</dbReference>
<keyword evidence="2" id="KW-0479">Metal-binding</keyword>
<dbReference type="SUPFAM" id="SSF57667">
    <property type="entry name" value="beta-beta-alpha zinc fingers"/>
    <property type="match status" value="1"/>
</dbReference>